<feature type="site" description="Transition state stabilizer" evidence="11">
    <location>
        <position position="158"/>
    </location>
</feature>
<keyword evidence="6" id="KW-0378">Hydrolase</keyword>
<evidence type="ECO:0000256" key="5">
    <source>
        <dbReference type="ARBA" id="ARBA00022763"/>
    </source>
</evidence>
<dbReference type="InterPro" id="IPR036691">
    <property type="entry name" value="Endo/exonu/phosph_ase_sf"/>
</dbReference>
<dbReference type="Ensembl" id="ENSLLET00000045141.1">
    <property type="protein sequence ID" value="ENSLLEP00000043410.1"/>
    <property type="gene ID" value="ENSLLEG00000027606.1"/>
</dbReference>
<feature type="binding site" evidence="10">
    <location>
        <position position="244"/>
    </location>
    <ligand>
        <name>Mg(2+)</name>
        <dbReference type="ChEBI" id="CHEBI:18420"/>
        <label>1</label>
    </ligand>
</feature>
<reference evidence="13" key="2">
    <citation type="submission" date="2025-09" db="UniProtKB">
        <authorList>
            <consortium name="Ensembl"/>
        </authorList>
    </citation>
    <scope>IDENTIFICATION</scope>
</reference>
<dbReference type="EC" id="3.1.11.2" evidence="3"/>
<evidence type="ECO:0000313" key="13">
    <source>
        <dbReference type="Ensembl" id="ENSLLEP00000043410.1"/>
    </source>
</evidence>
<dbReference type="Proteomes" id="UP000694569">
    <property type="component" value="Unplaced"/>
</dbReference>
<dbReference type="GO" id="GO:0008311">
    <property type="term" value="F:double-stranded DNA 3'-5' DNA exonuclease activity"/>
    <property type="evidence" value="ECO:0007669"/>
    <property type="project" value="UniProtKB-EC"/>
</dbReference>
<name>A0A8C5QVK8_9ANUR</name>
<dbReference type="SUPFAM" id="SSF56219">
    <property type="entry name" value="DNase I-like"/>
    <property type="match status" value="1"/>
</dbReference>
<sequence>MAGLGLGVRDTALVPRDLRIVSYNVRGLNKPEKRRRLLRDLTSMRTSVAFIQETHFNSAAPPTLRDRRFPRGYFDHAPDSKSKGTAILFASTIPFEMTDVYRAGDGRGLYVKGKIAGSTYTFANLYLPNTNQHLRLATALRTLEDFSDGTLVLGGDFNFPLNPLEDSSSATHRIPSRQRRRIQRSLTTLRLVDAWRALNPTTRDYTYYSAVHNTYTRLDYFFVPQYDLPLVRASEIQATTWSDHAPVVLTVASPLLRPKMGTWQLNTSLLADPLLRADVTEAIQTYFADHQTSEVPPPTVWEAHKAVIRGKLISWASRKRKALQAETEELLTEIRRIELEHHASRDADTHARLIQARTQLTNVLNPKLQRAMLQTKCWFALHEDKPGRLLARLLKKQRARTYVQMIRMKDGVDTPHPARIAQSFREYYSALYHSAGEPDQLPTTHLDRYLRTRIPSRLTEAQRTTLREPITQEETTAAIKTQKNGK</sequence>
<evidence type="ECO:0000256" key="9">
    <source>
        <dbReference type="PIRSR" id="PIRSR604808-1"/>
    </source>
</evidence>
<feature type="active site" description="Proton acceptor" evidence="9">
    <location>
        <position position="244"/>
    </location>
</feature>
<keyword evidence="7 10" id="KW-0460">Magnesium</keyword>
<dbReference type="GO" id="GO:0008081">
    <property type="term" value="F:phosphoric diester hydrolase activity"/>
    <property type="evidence" value="ECO:0007669"/>
    <property type="project" value="TreeGrafter"/>
</dbReference>
<reference evidence="13" key="1">
    <citation type="submission" date="2025-08" db="UniProtKB">
        <authorList>
            <consortium name="Ensembl"/>
        </authorList>
    </citation>
    <scope>IDENTIFICATION</scope>
</reference>
<dbReference type="PANTHER" id="PTHR22748:SF26">
    <property type="entry name" value="ENDONUCLEASE_EXONUCLEASE_PHOSPHATASE DOMAIN-CONTAINING PROTEIN"/>
    <property type="match status" value="1"/>
</dbReference>
<feature type="active site" evidence="9">
    <location>
        <position position="126"/>
    </location>
</feature>
<feature type="domain" description="Endonuclease/exonuclease/phosphatase" evidence="12">
    <location>
        <begin position="21"/>
        <end position="244"/>
    </location>
</feature>
<protein>
    <recommendedName>
        <fullName evidence="3">exodeoxyribonuclease III</fullName>
        <ecNumber evidence="3">3.1.11.2</ecNumber>
    </recommendedName>
</protein>
<dbReference type="CDD" id="cd09076">
    <property type="entry name" value="L1-EN"/>
    <property type="match status" value="1"/>
</dbReference>
<evidence type="ECO:0000256" key="1">
    <source>
        <dbReference type="ARBA" id="ARBA00000493"/>
    </source>
</evidence>
<dbReference type="GO" id="GO:0006284">
    <property type="term" value="P:base-excision repair"/>
    <property type="evidence" value="ECO:0007669"/>
    <property type="project" value="TreeGrafter"/>
</dbReference>
<feature type="site" description="Important for catalytic activity" evidence="11">
    <location>
        <position position="219"/>
    </location>
</feature>
<dbReference type="PANTHER" id="PTHR22748">
    <property type="entry name" value="AP ENDONUCLEASE"/>
    <property type="match status" value="1"/>
</dbReference>
<dbReference type="AlphaFoldDB" id="A0A8C5QVK8"/>
<feature type="binding site" evidence="10">
    <location>
        <position position="53"/>
    </location>
    <ligand>
        <name>Mg(2+)</name>
        <dbReference type="ChEBI" id="CHEBI:18420"/>
        <label>1</label>
    </ligand>
</feature>
<organism evidence="13 14">
    <name type="scientific">Leptobrachium leishanense</name>
    <name type="common">Leishan spiny toad</name>
    <dbReference type="NCBI Taxonomy" id="445787"/>
    <lineage>
        <taxon>Eukaryota</taxon>
        <taxon>Metazoa</taxon>
        <taxon>Chordata</taxon>
        <taxon>Craniata</taxon>
        <taxon>Vertebrata</taxon>
        <taxon>Euteleostomi</taxon>
        <taxon>Amphibia</taxon>
        <taxon>Batrachia</taxon>
        <taxon>Anura</taxon>
        <taxon>Pelobatoidea</taxon>
        <taxon>Megophryidae</taxon>
        <taxon>Leptobrachium</taxon>
    </lineage>
</organism>
<dbReference type="GO" id="GO:0005634">
    <property type="term" value="C:nucleus"/>
    <property type="evidence" value="ECO:0007669"/>
    <property type="project" value="TreeGrafter"/>
</dbReference>
<dbReference type="GO" id="GO:0046872">
    <property type="term" value="F:metal ion binding"/>
    <property type="evidence" value="ECO:0007669"/>
    <property type="project" value="UniProtKB-KW"/>
</dbReference>
<dbReference type="GeneTree" id="ENSGT00950000183016"/>
<dbReference type="OrthoDB" id="9836372at2759"/>
<keyword evidence="8" id="KW-0234">DNA repair</keyword>
<evidence type="ECO:0000256" key="11">
    <source>
        <dbReference type="PIRSR" id="PIRSR604808-3"/>
    </source>
</evidence>
<comment type="cofactor">
    <cofactor evidence="10">
        <name>Mg(2+)</name>
        <dbReference type="ChEBI" id="CHEBI:18420"/>
    </cofactor>
    <cofactor evidence="10">
        <name>Mn(2+)</name>
        <dbReference type="ChEBI" id="CHEBI:29035"/>
    </cofactor>
    <text evidence="10">Probably binds two magnesium or manganese ions per subunit.</text>
</comment>
<dbReference type="InterPro" id="IPR004808">
    <property type="entry name" value="AP_endonuc_1"/>
</dbReference>
<keyword evidence="14" id="KW-1185">Reference proteome</keyword>
<feature type="binding site" evidence="10">
    <location>
        <position position="158"/>
    </location>
    <ligand>
        <name>Mg(2+)</name>
        <dbReference type="ChEBI" id="CHEBI:18420"/>
        <label>1</label>
    </ligand>
</feature>
<evidence type="ECO:0000256" key="7">
    <source>
        <dbReference type="ARBA" id="ARBA00022842"/>
    </source>
</evidence>
<evidence type="ECO:0000259" key="12">
    <source>
        <dbReference type="Pfam" id="PF03372"/>
    </source>
</evidence>
<keyword evidence="4 10" id="KW-0479">Metal-binding</keyword>
<dbReference type="InterPro" id="IPR005135">
    <property type="entry name" value="Endo/exonuclease/phosphatase"/>
</dbReference>
<evidence type="ECO:0000313" key="14">
    <source>
        <dbReference type="Proteomes" id="UP000694569"/>
    </source>
</evidence>
<evidence type="ECO:0000256" key="2">
    <source>
        <dbReference type="ARBA" id="ARBA00007092"/>
    </source>
</evidence>
<evidence type="ECO:0000256" key="3">
    <source>
        <dbReference type="ARBA" id="ARBA00012115"/>
    </source>
</evidence>
<dbReference type="Pfam" id="PF03372">
    <property type="entry name" value="Exo_endo_phos"/>
    <property type="match status" value="1"/>
</dbReference>
<dbReference type="Gene3D" id="3.60.10.10">
    <property type="entry name" value="Endonuclease/exonuclease/phosphatase"/>
    <property type="match status" value="1"/>
</dbReference>
<comment type="catalytic activity">
    <reaction evidence="1">
        <text>Exonucleolytic cleavage in the 3'- to 5'-direction to yield nucleoside 5'-phosphates.</text>
        <dbReference type="EC" id="3.1.11.2"/>
    </reaction>
</comment>
<feature type="binding site" evidence="10">
    <location>
        <position position="24"/>
    </location>
    <ligand>
        <name>Mg(2+)</name>
        <dbReference type="ChEBI" id="CHEBI:18420"/>
        <label>1</label>
    </ligand>
</feature>
<evidence type="ECO:0000256" key="8">
    <source>
        <dbReference type="ARBA" id="ARBA00023204"/>
    </source>
</evidence>
<feature type="active site" description="Proton donor/acceptor" evidence="9">
    <location>
        <position position="156"/>
    </location>
</feature>
<keyword evidence="5" id="KW-0227">DNA damage</keyword>
<evidence type="ECO:0000256" key="6">
    <source>
        <dbReference type="ARBA" id="ARBA00022801"/>
    </source>
</evidence>
<evidence type="ECO:0000256" key="4">
    <source>
        <dbReference type="ARBA" id="ARBA00022723"/>
    </source>
</evidence>
<proteinExistence type="inferred from homology"/>
<feature type="site" description="Interaction with DNA substrate" evidence="11">
    <location>
        <position position="244"/>
    </location>
</feature>
<comment type="similarity">
    <text evidence="2">Belongs to the DNA repair enzymes AP/ExoA family.</text>
</comment>
<dbReference type="GO" id="GO:0003906">
    <property type="term" value="F:DNA-(apurinic or apyrimidinic site) endonuclease activity"/>
    <property type="evidence" value="ECO:0007669"/>
    <property type="project" value="TreeGrafter"/>
</dbReference>
<keyword evidence="10" id="KW-0464">Manganese</keyword>
<feature type="binding site" evidence="10">
    <location>
        <position position="243"/>
    </location>
    <ligand>
        <name>Mg(2+)</name>
        <dbReference type="ChEBI" id="CHEBI:18420"/>
        <label>1</label>
    </ligand>
</feature>
<feature type="binding site" evidence="10">
    <location>
        <position position="156"/>
    </location>
    <ligand>
        <name>Mg(2+)</name>
        <dbReference type="ChEBI" id="CHEBI:18420"/>
        <label>1</label>
    </ligand>
</feature>
<accession>A0A8C5QVK8</accession>
<evidence type="ECO:0000256" key="10">
    <source>
        <dbReference type="PIRSR" id="PIRSR604808-2"/>
    </source>
</evidence>